<organism evidence="1 2">
    <name type="scientific">Gordonia sesuvii</name>
    <dbReference type="NCBI Taxonomy" id="3116777"/>
    <lineage>
        <taxon>Bacteria</taxon>
        <taxon>Bacillati</taxon>
        <taxon>Actinomycetota</taxon>
        <taxon>Actinomycetes</taxon>
        <taxon>Mycobacteriales</taxon>
        <taxon>Gordoniaceae</taxon>
        <taxon>Gordonia</taxon>
    </lineage>
</organism>
<proteinExistence type="predicted"/>
<dbReference type="EMBL" id="JAZDUF010000001">
    <property type="protein sequence ID" value="MEE3849459.1"/>
    <property type="molecule type" value="Genomic_DNA"/>
</dbReference>
<dbReference type="Proteomes" id="UP001347146">
    <property type="component" value="Unassembled WGS sequence"/>
</dbReference>
<gene>
    <name evidence="1" type="ORF">VZC37_03905</name>
</gene>
<sequence length="181" mass="19509">MSRIRAAARRRPLRQRLAVIAADPLDALDGAGGWVFDQSLAGWDVSVHVLDVGDPRPWRIMGSDVYDLRGSLDRRGHHPWPQALAISAALLDSHEQIRTEALAAIESGRCEMRVLGAAESIGTSNRLEPGRHRLSLAAQAFKRRAFAAAHMNSETVGGVEAFLGSSRIPFAAAAELVSLGN</sequence>
<accession>A0ABU7M8M4</accession>
<dbReference type="RefSeq" id="WP_330431089.1">
    <property type="nucleotide sequence ID" value="NZ_JAZDUF010000001.1"/>
</dbReference>
<protein>
    <submittedName>
        <fullName evidence="1">Uncharacterized protein</fullName>
    </submittedName>
</protein>
<comment type="caution">
    <text evidence="1">The sequence shown here is derived from an EMBL/GenBank/DDBJ whole genome shotgun (WGS) entry which is preliminary data.</text>
</comment>
<keyword evidence="2" id="KW-1185">Reference proteome</keyword>
<reference evidence="1 2" key="1">
    <citation type="submission" date="2024-01" db="EMBL/GenBank/DDBJ databases">
        <title>Draft genome sequence of Gordonia sp. LSe1-13.</title>
        <authorList>
            <person name="Suphannarot A."/>
            <person name="Mingma R."/>
        </authorList>
    </citation>
    <scope>NUCLEOTIDE SEQUENCE [LARGE SCALE GENOMIC DNA]</scope>
    <source>
        <strain evidence="1 2">LSe1-13</strain>
    </source>
</reference>
<name>A0ABU7M8M4_9ACTN</name>
<evidence type="ECO:0000313" key="2">
    <source>
        <dbReference type="Proteomes" id="UP001347146"/>
    </source>
</evidence>
<evidence type="ECO:0000313" key="1">
    <source>
        <dbReference type="EMBL" id="MEE3849459.1"/>
    </source>
</evidence>